<gene>
    <name evidence="1" type="ORF">CMUST_10170</name>
</gene>
<evidence type="ECO:0000313" key="2">
    <source>
        <dbReference type="Proteomes" id="UP000035199"/>
    </source>
</evidence>
<dbReference type="Proteomes" id="UP000035199">
    <property type="component" value="Chromosome"/>
</dbReference>
<name>A0A0G3H0R0_9CORY</name>
<dbReference type="STRING" id="571915.CMUST_10170"/>
<reference evidence="2" key="2">
    <citation type="submission" date="2015-05" db="EMBL/GenBank/DDBJ databases">
        <title>Complete genome sequence of Corynebacterium mustelae DSM 45274, isolated from various tissues of a male ferret with lethal sepsis.</title>
        <authorList>
            <person name="Ruckert C."/>
            <person name="Albersmeier A."/>
            <person name="Winkler A."/>
            <person name="Tauch A."/>
        </authorList>
    </citation>
    <scope>NUCLEOTIDE SEQUENCE [LARGE SCALE GENOMIC DNA]</scope>
    <source>
        <strain evidence="2">DSM 45274</strain>
    </source>
</reference>
<protein>
    <submittedName>
        <fullName evidence="1">Uncharacterized protein</fullName>
    </submittedName>
</protein>
<dbReference type="KEGG" id="cmv:CMUST_10170"/>
<dbReference type="PATRIC" id="fig|571915.4.peg.2159"/>
<evidence type="ECO:0000313" key="1">
    <source>
        <dbReference type="EMBL" id="AKK06350.1"/>
    </source>
</evidence>
<organism evidence="1 2">
    <name type="scientific">Corynebacterium mustelae</name>
    <dbReference type="NCBI Taxonomy" id="571915"/>
    <lineage>
        <taxon>Bacteria</taxon>
        <taxon>Bacillati</taxon>
        <taxon>Actinomycetota</taxon>
        <taxon>Actinomycetes</taxon>
        <taxon>Mycobacteriales</taxon>
        <taxon>Corynebacteriaceae</taxon>
        <taxon>Corynebacterium</taxon>
    </lineage>
</organism>
<accession>A0A0G3H0R0</accession>
<keyword evidence="2" id="KW-1185">Reference proteome</keyword>
<dbReference type="EMBL" id="CP011542">
    <property type="protein sequence ID" value="AKK06350.1"/>
    <property type="molecule type" value="Genomic_DNA"/>
</dbReference>
<dbReference type="AlphaFoldDB" id="A0A0G3H0R0"/>
<reference evidence="1 2" key="1">
    <citation type="journal article" date="2015" name="Genome Announc.">
        <title>Complete Genome Sequence of the Type Strain Corynebacterium mustelae DSM 45274, Isolated from Various Tissues of a Male Ferret with Lethal Sepsis.</title>
        <authorList>
            <person name="Ruckert C."/>
            <person name="Eimer J."/>
            <person name="Winkler A."/>
            <person name="Tauch A."/>
        </authorList>
    </citation>
    <scope>NUCLEOTIDE SEQUENCE [LARGE SCALE GENOMIC DNA]</scope>
    <source>
        <strain evidence="1 2">DSM 45274</strain>
    </source>
</reference>
<sequence length="886" mass="94406">MNINPKFYDAVAIFTELGWGEAEISQAPVLPIGSPEQQKAVVFGLESGDWHQLVEKPSGAVFSEFIADVDEAMLALFAIRCGVSARRAAQILVPCDTEILSVVVSQQGKKYAAVFISEVSLKDFRRWEHAISTFGSATVALVAQLGLPVPHSLEYCKDWAAIAAFRLAGIKVPGAEFFPHHVYPSRDIVTTRLAEHIAACLEVGVPATGPLAAVIPAAVQLGAITREKAIDYVFLALDCANRPADRKVWVDVLIVQLRVSPSELGAYVQQIIACAQTGEAPVIEKLVVPLFPVAHAATVLPELALVGLYAKTKKSRTLVLQALRDISPSPQFIDALSARLGELATQTHTTEATLAAELLSRWNISPALDSPPDCLWQPTPDSSQYSGISVEPDDVKKLESAILSLTCQPVISVDSAIIEFLRILPQLSDQQIARRLQWVDDGPPDLGLKALGVVVSVPTIGPHTAMALIDSQRSGKPKVTADCATALELAWQRGLLLPGAADFAGSHVGFHHIGSLVTVLTQLAETAGMLSIVWPLFDAMLAAAATSPRLPAGTTDVVRAVAQFLPHVIDAVQAGTASPAVIQLPGVTAIARRQGKSQAVVAAQKILAALPAPACDDSSPPADPLMPKSEFSVLWPRGAGEQPALPDGVCVSMSLAPTTTTANTITCTLDVPGYESPLFFLPSIALFKPELSNPLVLSTREEGEPEYAWLWWKDGVMAVIDAAAVRGITTEESSPIPDSFTTVLVASLSGDHDVWLARHAIESAIKAGRFGAAAIANAMRGLLPCPDFSPGRALYVLEHDPSLMPTLWPMITESLKFAASESTPPRWISRILDCAIDNAPLLATATIQSIIPTIEWDAVAKLAAAPRKTATRTKSQRLLSILPVES</sequence>
<proteinExistence type="predicted"/>